<accession>G5IGF2</accession>
<comment type="caution">
    <text evidence="2">The sequence shown here is derived from an EMBL/GenBank/DDBJ whole genome shotgun (WGS) entry which is preliminary data.</text>
</comment>
<proteinExistence type="predicted"/>
<name>G5IGF2_9FIRM</name>
<organism evidence="2 3">
    <name type="scientific">Hungatella hathewayi WAL-18680</name>
    <dbReference type="NCBI Taxonomy" id="742737"/>
    <lineage>
        <taxon>Bacteria</taxon>
        <taxon>Bacillati</taxon>
        <taxon>Bacillota</taxon>
        <taxon>Clostridia</taxon>
        <taxon>Lachnospirales</taxon>
        <taxon>Lachnospiraceae</taxon>
        <taxon>Hungatella</taxon>
    </lineage>
</organism>
<keyword evidence="1" id="KW-1133">Transmembrane helix</keyword>
<evidence type="ECO:0000313" key="3">
    <source>
        <dbReference type="Proteomes" id="UP000005384"/>
    </source>
</evidence>
<reference evidence="2 3" key="1">
    <citation type="submission" date="2011-08" db="EMBL/GenBank/DDBJ databases">
        <title>The Genome Sequence of Clostridium hathewayi WAL-18680.</title>
        <authorList>
            <consortium name="The Broad Institute Genome Sequencing Platform"/>
            <person name="Earl A."/>
            <person name="Ward D."/>
            <person name="Feldgarden M."/>
            <person name="Gevers D."/>
            <person name="Finegold S.M."/>
            <person name="Summanen P.H."/>
            <person name="Molitoris D.R."/>
            <person name="Song M."/>
            <person name="Daigneault M."/>
            <person name="Allen-Vercoe E."/>
            <person name="Young S.K."/>
            <person name="Zeng Q."/>
            <person name="Gargeya S."/>
            <person name="Fitzgerald M."/>
            <person name="Haas B."/>
            <person name="Abouelleil A."/>
            <person name="Alvarado L."/>
            <person name="Arachchi H.M."/>
            <person name="Berlin A."/>
            <person name="Brown A."/>
            <person name="Chapman S.B."/>
            <person name="Chen Z."/>
            <person name="Dunbar C."/>
            <person name="Freedman E."/>
            <person name="Gearin G."/>
            <person name="Gellesch M."/>
            <person name="Goldberg J."/>
            <person name="Griggs A."/>
            <person name="Gujja S."/>
            <person name="Heiman D."/>
            <person name="Howarth C."/>
            <person name="Larson L."/>
            <person name="Lui A."/>
            <person name="MacDonald P.J.P."/>
            <person name="Montmayeur A."/>
            <person name="Murphy C."/>
            <person name="Neiman D."/>
            <person name="Pearson M."/>
            <person name="Priest M."/>
            <person name="Roberts A."/>
            <person name="Saif S."/>
            <person name="Shea T."/>
            <person name="Shenoy N."/>
            <person name="Sisk P."/>
            <person name="Stolte C."/>
            <person name="Sykes S."/>
            <person name="Wortman J."/>
            <person name="Nusbaum C."/>
            <person name="Birren B."/>
        </authorList>
    </citation>
    <scope>NUCLEOTIDE SEQUENCE [LARGE SCALE GENOMIC DNA]</scope>
    <source>
        <strain evidence="2 3">WAL-18680</strain>
    </source>
</reference>
<dbReference type="OrthoDB" id="1779567at2"/>
<dbReference type="PATRIC" id="fig|742737.3.peg.2591"/>
<dbReference type="AlphaFoldDB" id="G5IGF2"/>
<protein>
    <submittedName>
        <fullName evidence="2">Uncharacterized protein</fullName>
    </submittedName>
</protein>
<sequence length="77" mass="8578">MDALIKAFNSVLMMVMELLPDSPFRGFIDSVGSIPYIGFLNYFVPVSDFVTLLTAWTSAIILFYAVSALLRIIKAIE</sequence>
<dbReference type="Proteomes" id="UP000005384">
    <property type="component" value="Unassembled WGS sequence"/>
</dbReference>
<dbReference type="EMBL" id="ADLN01000058">
    <property type="protein sequence ID" value="EHI59431.1"/>
    <property type="molecule type" value="Genomic_DNA"/>
</dbReference>
<gene>
    <name evidence="2" type="ORF">HMPREF9473_02580</name>
</gene>
<evidence type="ECO:0000256" key="1">
    <source>
        <dbReference type="SAM" id="Phobius"/>
    </source>
</evidence>
<keyword evidence="1" id="KW-0472">Membrane</keyword>
<dbReference type="HOGENOM" id="CLU_2633279_0_0_9"/>
<evidence type="ECO:0000313" key="2">
    <source>
        <dbReference type="EMBL" id="EHI59431.1"/>
    </source>
</evidence>
<feature type="transmembrane region" description="Helical" evidence="1">
    <location>
        <begin position="49"/>
        <end position="73"/>
    </location>
</feature>
<keyword evidence="3" id="KW-1185">Reference proteome</keyword>
<keyword evidence="1" id="KW-0812">Transmembrane</keyword>
<dbReference type="RefSeq" id="WP_006780559.1">
    <property type="nucleotide sequence ID" value="NZ_JH379027.1"/>
</dbReference>